<evidence type="ECO:0000313" key="2">
    <source>
        <dbReference type="EMBL" id="WCG22965.1"/>
    </source>
</evidence>
<keyword evidence="1" id="KW-0472">Membrane</keyword>
<keyword evidence="1" id="KW-1133">Transmembrane helix</keyword>
<feature type="transmembrane region" description="Helical" evidence="1">
    <location>
        <begin position="6"/>
        <end position="24"/>
    </location>
</feature>
<dbReference type="InterPro" id="IPR036249">
    <property type="entry name" value="Thioredoxin-like_sf"/>
</dbReference>
<proteinExistence type="predicted"/>
<evidence type="ECO:0000313" key="3">
    <source>
        <dbReference type="Proteomes" id="UP001179600"/>
    </source>
</evidence>
<dbReference type="SUPFAM" id="SSF52833">
    <property type="entry name" value="Thioredoxin-like"/>
    <property type="match status" value="1"/>
</dbReference>
<dbReference type="Proteomes" id="UP001179600">
    <property type="component" value="Chromosome"/>
</dbReference>
<dbReference type="Gene3D" id="3.40.30.10">
    <property type="entry name" value="Glutaredoxin"/>
    <property type="match status" value="1"/>
</dbReference>
<dbReference type="Pfam" id="PF20207">
    <property type="entry name" value="DUF6568"/>
    <property type="match status" value="1"/>
</dbReference>
<evidence type="ECO:0000256" key="1">
    <source>
        <dbReference type="SAM" id="Phobius"/>
    </source>
</evidence>
<protein>
    <submittedName>
        <fullName evidence="2">Thioredoxin family protein</fullName>
    </submittedName>
</protein>
<dbReference type="InterPro" id="IPR046698">
    <property type="entry name" value="PedC-like"/>
</dbReference>
<dbReference type="CDD" id="cd02947">
    <property type="entry name" value="TRX_family"/>
    <property type="match status" value="1"/>
</dbReference>
<keyword evidence="1" id="KW-0812">Transmembrane</keyword>
<sequence length="156" mass="18072">MKNRNIIVFSTIAILFMIVTFSLLNKPKTEGHESTTPSSFDEKQKEYFEIVRNFTLVNPGFLEQQMKSENFTLIYVGRSDCPQCQIFVKELYSLTENKIDVHYLSTERPHSDSLKDVLEKYEITSVPTLMSVSSSKIDIYDANKNSLSDFINMYLE</sequence>
<organism evidence="2 3">
    <name type="scientific">Vagococcus lutrae</name>
    <dbReference type="NCBI Taxonomy" id="81947"/>
    <lineage>
        <taxon>Bacteria</taxon>
        <taxon>Bacillati</taxon>
        <taxon>Bacillota</taxon>
        <taxon>Bacilli</taxon>
        <taxon>Lactobacillales</taxon>
        <taxon>Enterococcaceae</taxon>
        <taxon>Vagococcus</taxon>
    </lineage>
</organism>
<name>A0AAE9XIY6_9ENTE</name>
<dbReference type="RefSeq" id="WP_272163469.1">
    <property type="nucleotide sequence ID" value="NZ_CP116507.1"/>
</dbReference>
<gene>
    <name evidence="2" type="ORF">PML95_01585</name>
</gene>
<reference evidence="2" key="1">
    <citation type="submission" date="2023-01" db="EMBL/GenBank/DDBJ databases">
        <title>Oxazolidinone resistance genes in florfenicol resistant enterococci from beef cattle and veal calves at slaughter.</title>
        <authorList>
            <person name="Biggel M."/>
        </authorList>
    </citation>
    <scope>NUCLEOTIDE SEQUENCE</scope>
    <source>
        <strain evidence="2">K204-1</strain>
    </source>
</reference>
<accession>A0AAE9XIY6</accession>
<dbReference type="EMBL" id="CP116507">
    <property type="protein sequence ID" value="WCG22965.1"/>
    <property type="molecule type" value="Genomic_DNA"/>
</dbReference>
<dbReference type="AlphaFoldDB" id="A0AAE9XIY6"/>